<dbReference type="EMBL" id="SJPO01000001">
    <property type="protein sequence ID" value="TWT85497.1"/>
    <property type="molecule type" value="Genomic_DNA"/>
</dbReference>
<feature type="compositionally biased region" description="Acidic residues" evidence="1">
    <location>
        <begin position="215"/>
        <end position="263"/>
    </location>
</feature>
<name>A0A5C5ZEL4_9BACT</name>
<feature type="region of interest" description="Disordered" evidence="1">
    <location>
        <begin position="213"/>
        <end position="333"/>
    </location>
</feature>
<accession>A0A5C5ZEL4</accession>
<dbReference type="RefSeq" id="WP_146583757.1">
    <property type="nucleotide sequence ID" value="NZ_SJPO01000001.1"/>
</dbReference>
<comment type="caution">
    <text evidence="2">The sequence shown here is derived from an EMBL/GenBank/DDBJ whole genome shotgun (WGS) entry which is preliminary data.</text>
</comment>
<evidence type="ECO:0000313" key="2">
    <source>
        <dbReference type="EMBL" id="TWT85497.1"/>
    </source>
</evidence>
<dbReference type="Proteomes" id="UP000318478">
    <property type="component" value="Unassembled WGS sequence"/>
</dbReference>
<dbReference type="AlphaFoldDB" id="A0A5C5ZEL4"/>
<proteinExistence type="predicted"/>
<sequence length="363" mass="38826">MSSHRRFRTLESLETRVLMAADLGVDAPAVDPKALAASVYVGQPMVQDLDPSKLVDSIADHALDSESGQQVLKPALSVEISKGGLSADRDAQLRQDDPVKPLGNGFYDVQTKNGYRIRLRLEPGDEIGFDQDGNVSAKSPGIDRWLISTDDGFDLQWDGAEVYRNGGDNGEDEDGDLVARSWASGNSKGQIFFTGAETVEDEWEDDEVQWAWEDSSSDDSGGDSSDDPSDDAVEWAWDDTNDDDNNGEDDEKVEWGVEGEDEGGCVPGDGDYAPYTDDDSNKLGVPDVIGDFDRDPASDEAGGEGGGAEVPAFAISGGSVVDPKPGDEGDYGSQAVADDMLEEKLADFVFAGFYGDIDPAPMV</sequence>
<organism evidence="2 3">
    <name type="scientific">Posidoniimonas polymericola</name>
    <dbReference type="NCBI Taxonomy" id="2528002"/>
    <lineage>
        <taxon>Bacteria</taxon>
        <taxon>Pseudomonadati</taxon>
        <taxon>Planctomycetota</taxon>
        <taxon>Planctomycetia</taxon>
        <taxon>Pirellulales</taxon>
        <taxon>Lacipirellulaceae</taxon>
        <taxon>Posidoniimonas</taxon>
    </lineage>
</organism>
<evidence type="ECO:0000256" key="1">
    <source>
        <dbReference type="SAM" id="MobiDB-lite"/>
    </source>
</evidence>
<protein>
    <submittedName>
        <fullName evidence="2">Uncharacterized protein</fullName>
    </submittedName>
</protein>
<evidence type="ECO:0000313" key="3">
    <source>
        <dbReference type="Proteomes" id="UP000318478"/>
    </source>
</evidence>
<reference evidence="2 3" key="1">
    <citation type="submission" date="2019-02" db="EMBL/GenBank/DDBJ databases">
        <title>Deep-cultivation of Planctomycetes and their phenomic and genomic characterization uncovers novel biology.</title>
        <authorList>
            <person name="Wiegand S."/>
            <person name="Jogler M."/>
            <person name="Boedeker C."/>
            <person name="Pinto D."/>
            <person name="Vollmers J."/>
            <person name="Rivas-Marin E."/>
            <person name="Kohn T."/>
            <person name="Peeters S.H."/>
            <person name="Heuer A."/>
            <person name="Rast P."/>
            <person name="Oberbeckmann S."/>
            <person name="Bunk B."/>
            <person name="Jeske O."/>
            <person name="Meyerdierks A."/>
            <person name="Storesund J.E."/>
            <person name="Kallscheuer N."/>
            <person name="Luecker S."/>
            <person name="Lage O.M."/>
            <person name="Pohl T."/>
            <person name="Merkel B.J."/>
            <person name="Hornburger P."/>
            <person name="Mueller R.-W."/>
            <person name="Bruemmer F."/>
            <person name="Labrenz M."/>
            <person name="Spormann A.M."/>
            <person name="Op Den Camp H."/>
            <person name="Overmann J."/>
            <person name="Amann R."/>
            <person name="Jetten M.S.M."/>
            <person name="Mascher T."/>
            <person name="Medema M.H."/>
            <person name="Devos D.P."/>
            <person name="Kaster A.-K."/>
            <person name="Ovreas L."/>
            <person name="Rohde M."/>
            <person name="Galperin M.Y."/>
            <person name="Jogler C."/>
        </authorList>
    </citation>
    <scope>NUCLEOTIDE SEQUENCE [LARGE SCALE GENOMIC DNA]</scope>
    <source>
        <strain evidence="2 3">Pla123a</strain>
    </source>
</reference>
<keyword evidence="3" id="KW-1185">Reference proteome</keyword>
<gene>
    <name evidence="2" type="ORF">Pla123a_03040</name>
</gene>